<name>D1BXD2_XYLCX</name>
<dbReference type="eggNOG" id="ENOG50346W3">
    <property type="taxonomic scope" value="Bacteria"/>
</dbReference>
<feature type="chain" id="PRO_5038441189" description="Lipoprotein" evidence="2">
    <location>
        <begin position="26"/>
        <end position="233"/>
    </location>
</feature>
<dbReference type="EMBL" id="CP001821">
    <property type="protein sequence ID" value="ACZ29742.1"/>
    <property type="molecule type" value="Genomic_DNA"/>
</dbReference>
<organism evidence="3 4">
    <name type="scientific">Xylanimonas cellulosilytica (strain DSM 15894 / JCM 12276 / CECT 5975 / KCTC 9989 / LMG 20990 / NBRC 107835 / XIL07)</name>
    <dbReference type="NCBI Taxonomy" id="446471"/>
    <lineage>
        <taxon>Bacteria</taxon>
        <taxon>Bacillati</taxon>
        <taxon>Actinomycetota</taxon>
        <taxon>Actinomycetes</taxon>
        <taxon>Micrococcales</taxon>
        <taxon>Promicromonosporaceae</taxon>
        <taxon>Xylanimonas</taxon>
    </lineage>
</organism>
<evidence type="ECO:0000313" key="3">
    <source>
        <dbReference type="EMBL" id="ACZ29742.1"/>
    </source>
</evidence>
<keyword evidence="2" id="KW-0732">Signal</keyword>
<feature type="signal peptide" evidence="2">
    <location>
        <begin position="1"/>
        <end position="25"/>
    </location>
</feature>
<evidence type="ECO:0000256" key="1">
    <source>
        <dbReference type="SAM" id="MobiDB-lite"/>
    </source>
</evidence>
<dbReference type="Proteomes" id="UP000002255">
    <property type="component" value="Chromosome"/>
</dbReference>
<evidence type="ECO:0000313" key="4">
    <source>
        <dbReference type="Proteomes" id="UP000002255"/>
    </source>
</evidence>
<evidence type="ECO:0000256" key="2">
    <source>
        <dbReference type="SAM" id="SignalP"/>
    </source>
</evidence>
<evidence type="ECO:0008006" key="5">
    <source>
        <dbReference type="Google" id="ProtNLM"/>
    </source>
</evidence>
<proteinExistence type="predicted"/>
<feature type="compositionally biased region" description="Low complexity" evidence="1">
    <location>
        <begin position="44"/>
        <end position="66"/>
    </location>
</feature>
<feature type="region of interest" description="Disordered" evidence="1">
    <location>
        <begin position="38"/>
        <end position="66"/>
    </location>
</feature>
<dbReference type="AlphaFoldDB" id="D1BXD2"/>
<dbReference type="KEGG" id="xce:Xcel_0703"/>
<reference evidence="3 4" key="2">
    <citation type="journal article" date="2010" name="Stand. Genomic Sci.">
        <title>Complete genome sequence of Xylanimonas cellulosilytica type strain (XIL07).</title>
        <authorList>
            <person name="Foster B."/>
            <person name="Pukall R."/>
            <person name="Abt B."/>
            <person name="Nolan M."/>
            <person name="Glavina Del Rio T."/>
            <person name="Chen F."/>
            <person name="Lucas S."/>
            <person name="Tice H."/>
            <person name="Pitluck S."/>
            <person name="Cheng J.-F."/>
            <person name="Chertkov O."/>
            <person name="Brettin T."/>
            <person name="Han C."/>
            <person name="Detter J.C."/>
            <person name="Bruce D."/>
            <person name="Goodwin L."/>
            <person name="Ivanova N."/>
            <person name="Mavromatis K."/>
            <person name="Pati A."/>
            <person name="Mikhailova N."/>
            <person name="Chen A."/>
            <person name="Palaniappan K."/>
            <person name="Land M."/>
            <person name="Hauser L."/>
            <person name="Chang Y.-J."/>
            <person name="Jeffries C.D."/>
            <person name="Chain P."/>
            <person name="Rohde M."/>
            <person name="Goeker M."/>
            <person name="Bristow J."/>
            <person name="Eisen J.A."/>
            <person name="Markowitz V."/>
            <person name="Hugenholtz P."/>
            <person name="Kyrpides N.C."/>
            <person name="Klenk H.-P."/>
            <person name="Lapidus A."/>
        </authorList>
    </citation>
    <scope>NUCLEOTIDE SEQUENCE [LARGE SCALE GENOMIC DNA]</scope>
    <source>
        <strain evidence="4">DSM 15894 / CECT 5975 / LMG 20990 / XIL07</strain>
    </source>
</reference>
<reference evidence="4" key="1">
    <citation type="submission" date="2009-11" db="EMBL/GenBank/DDBJ databases">
        <title>The complete chromosome of Xylanimonas cellulosilytica DSM 15894.</title>
        <authorList>
            <consortium name="US DOE Joint Genome Institute (JGI-PGF)"/>
            <person name="Lucas S."/>
            <person name="Copeland A."/>
            <person name="Lapidus A."/>
            <person name="Glavina del Rio T."/>
            <person name="Dalin E."/>
            <person name="Tice H."/>
            <person name="Bruce D."/>
            <person name="Goodwin L."/>
            <person name="Pitluck S."/>
            <person name="Kyrpides N."/>
            <person name="Mavromatis K."/>
            <person name="Ivanova N."/>
            <person name="Mikhailova N."/>
            <person name="Foster B."/>
            <person name="Clum A."/>
            <person name="Brettin T."/>
            <person name="Detter J.C."/>
            <person name="Han C."/>
            <person name="Larimer F."/>
            <person name="Land M."/>
            <person name="Hauser L."/>
            <person name="Markowitz V."/>
            <person name="Cheng J.F."/>
            <person name="Hugenholtz P."/>
            <person name="Woyke T."/>
            <person name="Wu D."/>
            <person name="Gehrich-Schroeter G."/>
            <person name="Schneider S."/>
            <person name="Pukall S.R."/>
            <person name="Klenk H.P."/>
            <person name="Eisen J.A."/>
        </authorList>
    </citation>
    <scope>NUCLEOTIDE SEQUENCE [LARGE SCALE GENOMIC DNA]</scope>
    <source>
        <strain evidence="4">DSM 15894 / CECT 5975 / LMG 20990 / XIL07</strain>
    </source>
</reference>
<protein>
    <recommendedName>
        <fullName evidence="5">Lipoprotein</fullName>
    </recommendedName>
</protein>
<sequence length="233" mass="23757">MSPGGASATLAAMTAQARLAVLALAALLLTGCTGGGSGAETDEPTAAGTGTAGTEATGPGTETTGPGTATVADQVMAEQATATPGGLGGEMTLTLRSVEVGGGNMTVRWALRWDDDAAAQDATVNYHELGISPATLVTDRAALTAYRPYCTEGAWQPEDASAVERALVTQDCARTMLVSPLDRVFFKFPNHGTIESWAILPAPESRPETVDVAPVDGLPLFTDATVTYLDGAE</sequence>
<gene>
    <name evidence="3" type="ordered locus">Xcel_0703</name>
</gene>
<dbReference type="STRING" id="446471.Xcel_0703"/>
<dbReference type="HOGENOM" id="CLU_1254084_0_0_11"/>
<accession>D1BXD2</accession>
<keyword evidence="4" id="KW-1185">Reference proteome</keyword>